<protein>
    <submittedName>
        <fullName evidence="1">PIG-L deacetylase family protein</fullName>
        <ecNumber evidence="1">3.5.1.-</ecNumber>
    </submittedName>
</protein>
<dbReference type="PANTHER" id="PTHR12993">
    <property type="entry name" value="N-ACETYLGLUCOSAMINYL-PHOSPHATIDYLINOSITOL DE-N-ACETYLASE-RELATED"/>
    <property type="match status" value="1"/>
</dbReference>
<dbReference type="EC" id="3.5.1.-" evidence="1"/>
<dbReference type="GO" id="GO:0016787">
    <property type="term" value="F:hydrolase activity"/>
    <property type="evidence" value="ECO:0007669"/>
    <property type="project" value="UniProtKB-KW"/>
</dbReference>
<dbReference type="PANTHER" id="PTHR12993:SF29">
    <property type="entry name" value="BLR3841 PROTEIN"/>
    <property type="match status" value="1"/>
</dbReference>
<evidence type="ECO:0000313" key="1">
    <source>
        <dbReference type="EMBL" id="MFC3579596.1"/>
    </source>
</evidence>
<accession>A0ABV7STV8</accession>
<organism evidence="1 2">
    <name type="scientific">Sphingomonas hylomeconis</name>
    <dbReference type="NCBI Taxonomy" id="1395958"/>
    <lineage>
        <taxon>Bacteria</taxon>
        <taxon>Pseudomonadati</taxon>
        <taxon>Pseudomonadota</taxon>
        <taxon>Alphaproteobacteria</taxon>
        <taxon>Sphingomonadales</taxon>
        <taxon>Sphingomonadaceae</taxon>
        <taxon>Sphingomonas</taxon>
    </lineage>
</organism>
<proteinExistence type="predicted"/>
<sequence>MPLGLDRVRDALVIAPHPDDETIGAYGLIRRLVRQSARVRVVIVTDGAGSHRNSALWPAARLIAERQRETRRAMARIGVPAGAVQFVGLPDGRTSALPDRALRPLRRAIAQARGVDLLLSPARDDDHPDHRITAQAAQAFGRSTRHLEYLVWPNRHSRSRPATHALRLGVTTAAKRGTIRRYFTQMGRIHDDPAGFTISRSELAAFSHPVERYRQVSR</sequence>
<dbReference type="Gene3D" id="3.40.50.10320">
    <property type="entry name" value="LmbE-like"/>
    <property type="match status" value="1"/>
</dbReference>
<gene>
    <name evidence="1" type="ORF">ACFONA_05410</name>
</gene>
<dbReference type="InterPro" id="IPR003737">
    <property type="entry name" value="GlcNAc_PI_deacetylase-related"/>
</dbReference>
<dbReference type="SUPFAM" id="SSF102588">
    <property type="entry name" value="LmbE-like"/>
    <property type="match status" value="1"/>
</dbReference>
<dbReference type="Pfam" id="PF02585">
    <property type="entry name" value="PIG-L"/>
    <property type="match status" value="1"/>
</dbReference>
<name>A0ABV7STV8_9SPHN</name>
<evidence type="ECO:0000313" key="2">
    <source>
        <dbReference type="Proteomes" id="UP001595713"/>
    </source>
</evidence>
<comment type="caution">
    <text evidence="1">The sequence shown here is derived from an EMBL/GenBank/DDBJ whole genome shotgun (WGS) entry which is preliminary data.</text>
</comment>
<reference evidence="2" key="1">
    <citation type="journal article" date="2019" name="Int. J. Syst. Evol. Microbiol.">
        <title>The Global Catalogue of Microorganisms (GCM) 10K type strain sequencing project: providing services to taxonomists for standard genome sequencing and annotation.</title>
        <authorList>
            <consortium name="The Broad Institute Genomics Platform"/>
            <consortium name="The Broad Institute Genome Sequencing Center for Infectious Disease"/>
            <person name="Wu L."/>
            <person name="Ma J."/>
        </authorList>
    </citation>
    <scope>NUCLEOTIDE SEQUENCE [LARGE SCALE GENOMIC DNA]</scope>
    <source>
        <strain evidence="2">KCTC 42739</strain>
    </source>
</reference>
<dbReference type="RefSeq" id="WP_261293504.1">
    <property type="nucleotide sequence ID" value="NZ_JANQBK010000003.1"/>
</dbReference>
<dbReference type="EMBL" id="JBHRXP010000002">
    <property type="protein sequence ID" value="MFC3579596.1"/>
    <property type="molecule type" value="Genomic_DNA"/>
</dbReference>
<keyword evidence="1" id="KW-0378">Hydrolase</keyword>
<dbReference type="Proteomes" id="UP001595713">
    <property type="component" value="Unassembled WGS sequence"/>
</dbReference>
<keyword evidence="2" id="KW-1185">Reference proteome</keyword>
<dbReference type="InterPro" id="IPR024078">
    <property type="entry name" value="LmbE-like_dom_sf"/>
</dbReference>